<proteinExistence type="predicted"/>
<name>A0A0G3GZA5_9CORY</name>
<dbReference type="PATRIC" id="fig|1050174.4.peg.2323"/>
<evidence type="ECO:0000313" key="1">
    <source>
        <dbReference type="EMBL" id="AKK04132.1"/>
    </source>
</evidence>
<dbReference type="EMBL" id="CP011541">
    <property type="protein sequence ID" value="AKK04132.1"/>
    <property type="molecule type" value="Genomic_DNA"/>
</dbReference>
<dbReference type="Proteomes" id="UP000035368">
    <property type="component" value="Chromosome"/>
</dbReference>
<sequence length="76" mass="7528">MGNSTTVQFALSEEKIRKIESGVSMWDVSWKCALDTWGTEAMAGSVAVIGVDTAAGLVAASALGGAAAGAAGSCFS</sequence>
<protein>
    <submittedName>
        <fullName evidence="1">Uncharacterized protein</fullName>
    </submittedName>
</protein>
<keyword evidence="2" id="KW-1185">Reference proteome</keyword>
<accession>A0A0G3GZA5</accession>
<organism evidence="1 2">
    <name type="scientific">Corynebacterium epidermidicanis</name>
    <dbReference type="NCBI Taxonomy" id="1050174"/>
    <lineage>
        <taxon>Bacteria</taxon>
        <taxon>Bacillati</taxon>
        <taxon>Actinomycetota</taxon>
        <taxon>Actinomycetes</taxon>
        <taxon>Mycobacteriales</taxon>
        <taxon>Corynebacteriaceae</taxon>
        <taxon>Corynebacterium</taxon>
    </lineage>
</organism>
<dbReference type="AlphaFoldDB" id="A0A0G3GZA5"/>
<reference evidence="1 2" key="1">
    <citation type="submission" date="2015-05" db="EMBL/GenBank/DDBJ databases">
        <title>Complete genome sequence of Corynebacterium epidermidicanis DSM 45586, isolated from the skin of a dog suffering from pruritus.</title>
        <authorList>
            <person name="Ruckert C."/>
            <person name="Albersmeier A."/>
            <person name="Winkler A."/>
            <person name="Tauch A."/>
        </authorList>
    </citation>
    <scope>NUCLEOTIDE SEQUENCE [LARGE SCALE GENOMIC DNA]</scope>
    <source>
        <strain evidence="1 2">DSM 45586</strain>
    </source>
</reference>
<gene>
    <name evidence="1" type="ORF">CEPID_11520</name>
</gene>
<dbReference type="KEGG" id="cei:CEPID_11520"/>
<evidence type="ECO:0000313" key="2">
    <source>
        <dbReference type="Proteomes" id="UP000035368"/>
    </source>
</evidence>